<dbReference type="EMBL" id="LAQT01000026">
    <property type="protein sequence ID" value="KPC50799.1"/>
    <property type="molecule type" value="Genomic_DNA"/>
</dbReference>
<accession>A0A0N0GMB8</accession>
<evidence type="ECO:0000313" key="2">
    <source>
        <dbReference type="Proteomes" id="UP000037939"/>
    </source>
</evidence>
<dbReference type="OrthoDB" id="8588195at2"/>
<comment type="caution">
    <text evidence="1">The sequence shown here is derived from an EMBL/GenBank/DDBJ whole genome shotgun (WGS) entry which is preliminary data.</text>
</comment>
<dbReference type="PATRIC" id="fig|857265.3.peg.3265"/>
<evidence type="ECO:0000313" key="1">
    <source>
        <dbReference type="EMBL" id="KPC50799.1"/>
    </source>
</evidence>
<organism evidence="1 2">
    <name type="scientific">Amantichitinum ursilacus</name>
    <dbReference type="NCBI Taxonomy" id="857265"/>
    <lineage>
        <taxon>Bacteria</taxon>
        <taxon>Pseudomonadati</taxon>
        <taxon>Pseudomonadota</taxon>
        <taxon>Betaproteobacteria</taxon>
        <taxon>Neisseriales</taxon>
        <taxon>Chitinibacteraceae</taxon>
        <taxon>Amantichitinum</taxon>
    </lineage>
</organism>
<gene>
    <name evidence="1" type="ORF">WG78_15925</name>
</gene>
<sequence length="132" mass="15317">MTTPVERAKTHDIVFFALPPDQAVQAARALGRLPGVVVQSCSAEHRVSVHYDVMEHTLQELEAQLQQNGFHLDGSILQKIKRAIVYYTEDVQRDNMHMPEHPTKTRDVYVQMWDHHPHGDHDDTPEELRRYL</sequence>
<dbReference type="AlphaFoldDB" id="A0A0N0GMB8"/>
<dbReference type="Gene3D" id="3.40.50.720">
    <property type="entry name" value="NAD(P)-binding Rossmann-like Domain"/>
    <property type="match status" value="1"/>
</dbReference>
<dbReference type="Proteomes" id="UP000037939">
    <property type="component" value="Unassembled WGS sequence"/>
</dbReference>
<name>A0A0N0GMB8_9NEIS</name>
<dbReference type="RefSeq" id="WP_053938802.1">
    <property type="nucleotide sequence ID" value="NZ_LAQT01000026.1"/>
</dbReference>
<keyword evidence="2" id="KW-1185">Reference proteome</keyword>
<protein>
    <submittedName>
        <fullName evidence="1">Uncharacterized protein</fullName>
    </submittedName>
</protein>
<dbReference type="STRING" id="857265.WG78_15925"/>
<proteinExistence type="predicted"/>
<reference evidence="1 2" key="1">
    <citation type="submission" date="2015-07" db="EMBL/GenBank/DDBJ databases">
        <title>Draft genome sequence of the Amantichitinum ursilacus IGB-41, a new chitin-degrading bacterium.</title>
        <authorList>
            <person name="Kirstahler P."/>
            <person name="Guenther M."/>
            <person name="Grumaz C."/>
            <person name="Rupp S."/>
            <person name="Zibek S."/>
            <person name="Sohn K."/>
        </authorList>
    </citation>
    <scope>NUCLEOTIDE SEQUENCE [LARGE SCALE GENOMIC DNA]</scope>
    <source>
        <strain evidence="1 2">IGB-41</strain>
    </source>
</reference>